<feature type="compositionally biased region" description="Basic residues" evidence="1">
    <location>
        <begin position="62"/>
        <end position="74"/>
    </location>
</feature>
<evidence type="ECO:0000313" key="2">
    <source>
        <dbReference type="EMBL" id="KAH0566031.1"/>
    </source>
</evidence>
<dbReference type="SUPFAM" id="SSF52047">
    <property type="entry name" value="RNI-like"/>
    <property type="match status" value="1"/>
</dbReference>
<dbReference type="EMBL" id="JAGHQM010000040">
    <property type="protein sequence ID" value="KAH0566031.1"/>
    <property type="molecule type" value="Genomic_DNA"/>
</dbReference>
<keyword evidence="3" id="KW-1185">Reference proteome</keyword>
<sequence>MGPSIRSLRSSAAPTALPNRRRSGRVLRHAQRKDDDSSGDSGDDDESYSAPIQRGRSDRVLRSGKRQKLSRRSSRFQPLSPSPSHKRARARKRVVQRTRSPTRSLKTTPKKLKQSKQGDGTGVIQSEGRIPPWESLPYYILVRIFTFAAYPLYDDMYWHQPSIGWLLKLSRVCRSFAEPALTALYHTPPLLPSYRPFALLKLLALPPSEKTFKYNSKVRRLEVEVSRTLFPVSRSHGHLDISALILQLPQLEDLEFFHLVDRPPYRERALVKEKLAKMWSYPDFLFVALENAGVRLRSWRWNAWFWGANRGLSQLEYIHLQPAFRGLKRLGFTNYDQSDGGCPDSSGGATNEEYLARAISVLHNLKSLNFEYCSVVNEVLLPLLPENLSILSITNCPNLTSDILHPFLITHGSHLRELILDHNQSLNLSFLPDLERACPKLGVFKMDFKYYHNDFLRSSEPQFEDLLFLHEVPTWPPMLESIELIHLRKWNLEVADMFFRSLINAASSLPHLRKLVLRVILKIGWRDRAHFRDDWIHKLERIFLRKPDPPNIELQSLSRWKAHKATVEAEDQKERAALNDETDEDIVVRRPRRSLRTKLKDMKEAEHEASSQALESRVSRPTNLAESPKDEEYVDGVQVVLWNKSDAQLLINLANSQSRSTRSRRRPTRLTELERLELSAGKDRPVHRYSPDSERSDTGSTDTESNGNSDNDSYSDSNSGCGDTDGSSDTGKRRKDDSGEITQGMCSVVDIRIDNLRPTETQFVEDDFLDEEISGDDEWDGNDLIFGDQSYAW</sequence>
<feature type="region of interest" description="Disordered" evidence="1">
    <location>
        <begin position="656"/>
        <end position="741"/>
    </location>
</feature>
<feature type="compositionally biased region" description="Acidic residues" evidence="1">
    <location>
        <begin position="37"/>
        <end position="47"/>
    </location>
</feature>
<evidence type="ECO:0000313" key="3">
    <source>
        <dbReference type="Proteomes" id="UP000750711"/>
    </source>
</evidence>
<feature type="compositionally biased region" description="Low complexity" evidence="1">
    <location>
        <begin position="705"/>
        <end position="729"/>
    </location>
</feature>
<dbReference type="AlphaFoldDB" id="A0A9P8LIB7"/>
<feature type="compositionally biased region" description="Basic residues" evidence="1">
    <location>
        <begin position="19"/>
        <end position="31"/>
    </location>
</feature>
<proteinExistence type="predicted"/>
<evidence type="ECO:0000256" key="1">
    <source>
        <dbReference type="SAM" id="MobiDB-lite"/>
    </source>
</evidence>
<dbReference type="Proteomes" id="UP000750711">
    <property type="component" value="Unassembled WGS sequence"/>
</dbReference>
<feature type="compositionally biased region" description="Basic residues" evidence="1">
    <location>
        <begin position="84"/>
        <end position="96"/>
    </location>
</feature>
<accession>A0A9P8LIB7</accession>
<feature type="region of interest" description="Disordered" evidence="1">
    <location>
        <begin position="1"/>
        <end position="126"/>
    </location>
</feature>
<reference evidence="2" key="1">
    <citation type="submission" date="2021-03" db="EMBL/GenBank/DDBJ databases">
        <title>Comparative genomics and phylogenomic investigation of the class Geoglossomycetes provide insights into ecological specialization and systematics.</title>
        <authorList>
            <person name="Melie T."/>
            <person name="Pirro S."/>
            <person name="Miller A.N."/>
            <person name="Quandt A."/>
        </authorList>
    </citation>
    <scope>NUCLEOTIDE SEQUENCE</scope>
    <source>
        <strain evidence="2">CAQ_001_2017</strain>
    </source>
</reference>
<dbReference type="InterPro" id="IPR032675">
    <property type="entry name" value="LRR_dom_sf"/>
</dbReference>
<protein>
    <submittedName>
        <fullName evidence="2">Uncharacterized protein</fullName>
    </submittedName>
</protein>
<feature type="compositionally biased region" description="Basic and acidic residues" evidence="1">
    <location>
        <begin position="599"/>
        <end position="609"/>
    </location>
</feature>
<dbReference type="Gene3D" id="3.80.10.10">
    <property type="entry name" value="Ribonuclease Inhibitor"/>
    <property type="match status" value="1"/>
</dbReference>
<comment type="caution">
    <text evidence="2">The sequence shown here is derived from an EMBL/GenBank/DDBJ whole genome shotgun (WGS) entry which is preliminary data.</text>
</comment>
<organism evidence="2 3">
    <name type="scientific">Trichoglossum hirsutum</name>
    <dbReference type="NCBI Taxonomy" id="265104"/>
    <lineage>
        <taxon>Eukaryota</taxon>
        <taxon>Fungi</taxon>
        <taxon>Dikarya</taxon>
        <taxon>Ascomycota</taxon>
        <taxon>Pezizomycotina</taxon>
        <taxon>Geoglossomycetes</taxon>
        <taxon>Geoglossales</taxon>
        <taxon>Geoglossaceae</taxon>
        <taxon>Trichoglossum</taxon>
    </lineage>
</organism>
<feature type="compositionally biased region" description="Basic and acidic residues" evidence="1">
    <location>
        <begin position="669"/>
        <end position="697"/>
    </location>
</feature>
<gene>
    <name evidence="2" type="ORF">GP486_000581</name>
</gene>
<feature type="compositionally biased region" description="Polar residues" evidence="1">
    <location>
        <begin position="610"/>
        <end position="625"/>
    </location>
</feature>
<feature type="region of interest" description="Disordered" evidence="1">
    <location>
        <begin position="599"/>
        <end position="631"/>
    </location>
</feature>
<name>A0A9P8LIB7_9PEZI</name>